<evidence type="ECO:0000256" key="7">
    <source>
        <dbReference type="ARBA" id="ARBA00023136"/>
    </source>
</evidence>
<feature type="compositionally biased region" description="Low complexity" evidence="11">
    <location>
        <begin position="190"/>
        <end position="204"/>
    </location>
</feature>
<comment type="similarity">
    <text evidence="10">Belongs to the CDP-alcohol phosphatidyltransferase class-I family.</text>
</comment>
<dbReference type="EMBL" id="JAEHOD010000068">
    <property type="protein sequence ID" value="KAG2432329.1"/>
    <property type="molecule type" value="Genomic_DNA"/>
</dbReference>
<dbReference type="PANTHER" id="PTHR14269">
    <property type="entry name" value="CDP-DIACYLGLYCEROL--GLYCEROL-3-PHOSPHATE 3-PHOSPHATIDYLTRANSFERASE-RELATED"/>
    <property type="match status" value="1"/>
</dbReference>
<dbReference type="AlphaFoldDB" id="A0A835W0C8"/>
<feature type="region of interest" description="Disordered" evidence="11">
    <location>
        <begin position="170"/>
        <end position="204"/>
    </location>
</feature>
<keyword evidence="7" id="KW-0472">Membrane</keyword>
<dbReference type="GO" id="GO:0016020">
    <property type="term" value="C:membrane"/>
    <property type="evidence" value="ECO:0007669"/>
    <property type="project" value="UniProtKB-SubCell"/>
</dbReference>
<evidence type="ECO:0000256" key="11">
    <source>
        <dbReference type="SAM" id="MobiDB-lite"/>
    </source>
</evidence>
<dbReference type="OrthoDB" id="10020554at2759"/>
<dbReference type="InterPro" id="IPR000462">
    <property type="entry name" value="CDP-OH_P_trans"/>
</dbReference>
<keyword evidence="8" id="KW-0594">Phospholipid biosynthesis</keyword>
<protein>
    <submittedName>
        <fullName evidence="12">Uncharacterized protein</fullName>
    </submittedName>
</protein>
<keyword evidence="2" id="KW-0444">Lipid biosynthesis</keyword>
<dbReference type="PROSITE" id="PS00379">
    <property type="entry name" value="CDP_ALCOHOL_P_TRANSF"/>
    <property type="match status" value="1"/>
</dbReference>
<keyword evidence="3 10" id="KW-0808">Transferase</keyword>
<dbReference type="InterPro" id="IPR050324">
    <property type="entry name" value="CDP-alcohol_PTase-I"/>
</dbReference>
<dbReference type="Gene3D" id="1.20.120.1760">
    <property type="match status" value="1"/>
</dbReference>
<evidence type="ECO:0000256" key="1">
    <source>
        <dbReference type="ARBA" id="ARBA00004141"/>
    </source>
</evidence>
<evidence type="ECO:0000313" key="12">
    <source>
        <dbReference type="EMBL" id="KAG2432329.1"/>
    </source>
</evidence>
<accession>A0A835W0C8</accession>
<evidence type="ECO:0000313" key="13">
    <source>
        <dbReference type="Proteomes" id="UP000613740"/>
    </source>
</evidence>
<evidence type="ECO:0000256" key="6">
    <source>
        <dbReference type="ARBA" id="ARBA00023098"/>
    </source>
</evidence>
<dbReference type="Proteomes" id="UP000613740">
    <property type="component" value="Unassembled WGS sequence"/>
</dbReference>
<evidence type="ECO:0000256" key="2">
    <source>
        <dbReference type="ARBA" id="ARBA00022516"/>
    </source>
</evidence>
<evidence type="ECO:0000256" key="4">
    <source>
        <dbReference type="ARBA" id="ARBA00022692"/>
    </source>
</evidence>
<dbReference type="GO" id="GO:0032049">
    <property type="term" value="P:cardiolipin biosynthetic process"/>
    <property type="evidence" value="ECO:0007669"/>
    <property type="project" value="TreeGrafter"/>
</dbReference>
<proteinExistence type="inferred from homology"/>
<dbReference type="InterPro" id="IPR048254">
    <property type="entry name" value="CDP_ALCOHOL_P_TRANSF_CS"/>
</dbReference>
<evidence type="ECO:0000256" key="8">
    <source>
        <dbReference type="ARBA" id="ARBA00023209"/>
    </source>
</evidence>
<evidence type="ECO:0000256" key="10">
    <source>
        <dbReference type="RuleBase" id="RU003750"/>
    </source>
</evidence>
<keyword evidence="5" id="KW-1133">Transmembrane helix</keyword>
<keyword evidence="4" id="KW-0812">Transmembrane</keyword>
<comment type="subcellular location">
    <subcellularLocation>
        <location evidence="1">Membrane</location>
        <topology evidence="1">Multi-pass membrane protein</topology>
    </subcellularLocation>
</comment>
<gene>
    <name evidence="12" type="ORF">HYH02_013049</name>
</gene>
<name>A0A835W0C8_9CHLO</name>
<reference evidence="12" key="1">
    <citation type="journal article" date="2020" name="bioRxiv">
        <title>Comparative genomics of Chlamydomonas.</title>
        <authorList>
            <person name="Craig R.J."/>
            <person name="Hasan A.R."/>
            <person name="Ness R.W."/>
            <person name="Keightley P.D."/>
        </authorList>
    </citation>
    <scope>NUCLEOTIDE SEQUENCE</scope>
    <source>
        <strain evidence="12">CCAP 11/173</strain>
    </source>
</reference>
<keyword evidence="9" id="KW-1208">Phospholipid metabolism</keyword>
<sequence length="462" mass="45281">MTRAALSAAPRALRVIGCLAPASGFEAALPALLSAHSGCFGSPADVGIPATTPPSSWPGGLPCDPPSRITFKNHGVGQQQGGAARSGAPAAAAAAASPLLQMAPLLQRRVRTLAASSPAPSSFGFPPMTSHAAVNEAAGRASFGAAATAARCAALHAALPLRGLRTSAAPHLSTAPQQQPQQPHVPPSGTPAANTKPAPAPAPAAAATAADPVYNLPNAVSVARLVSGPVIGYWLVQGHYEAATLALAVSGASDWLDGWLARRLGASSVFGSYLDPLADKVLIGCVAGALLLNGAMPGWVAGVVVGRDLLLVAGSFAFRLRGFGWRWPGATAFFRTVDTTSSSSAAAVAPSSSALGAGGAAAAGAAAGAAAVGGAGGGGVGGGDGVSFMRPLLISKANTVLQLLLLGGYLLRGMDGGAGLQLLLPGGGGEQLVAGLEVATAATTLVSGLAYGTMAMQGKLFK</sequence>
<dbReference type="Pfam" id="PF01066">
    <property type="entry name" value="CDP-OH_P_transf"/>
    <property type="match status" value="1"/>
</dbReference>
<organism evidence="12 13">
    <name type="scientific">Chlamydomonas schloesseri</name>
    <dbReference type="NCBI Taxonomy" id="2026947"/>
    <lineage>
        <taxon>Eukaryota</taxon>
        <taxon>Viridiplantae</taxon>
        <taxon>Chlorophyta</taxon>
        <taxon>core chlorophytes</taxon>
        <taxon>Chlorophyceae</taxon>
        <taxon>CS clade</taxon>
        <taxon>Chlamydomonadales</taxon>
        <taxon>Chlamydomonadaceae</taxon>
        <taxon>Chlamydomonas</taxon>
    </lineage>
</organism>
<dbReference type="GO" id="GO:0043337">
    <property type="term" value="F:cardiolipin synthase (CMP-forming)"/>
    <property type="evidence" value="ECO:0007669"/>
    <property type="project" value="TreeGrafter"/>
</dbReference>
<dbReference type="PANTHER" id="PTHR14269:SF60">
    <property type="entry name" value="CARDIOLIPIN SYNTHASE (CMP-FORMING)"/>
    <property type="match status" value="1"/>
</dbReference>
<dbReference type="GO" id="GO:0005739">
    <property type="term" value="C:mitochondrion"/>
    <property type="evidence" value="ECO:0007669"/>
    <property type="project" value="TreeGrafter"/>
</dbReference>
<dbReference type="InterPro" id="IPR043130">
    <property type="entry name" value="CDP-OH_PTrfase_TM_dom"/>
</dbReference>
<evidence type="ECO:0000256" key="9">
    <source>
        <dbReference type="ARBA" id="ARBA00023264"/>
    </source>
</evidence>
<evidence type="ECO:0000256" key="3">
    <source>
        <dbReference type="ARBA" id="ARBA00022679"/>
    </source>
</evidence>
<evidence type="ECO:0000256" key="5">
    <source>
        <dbReference type="ARBA" id="ARBA00022989"/>
    </source>
</evidence>
<keyword evidence="6" id="KW-0443">Lipid metabolism</keyword>
<keyword evidence="13" id="KW-1185">Reference proteome</keyword>
<comment type="caution">
    <text evidence="12">The sequence shown here is derived from an EMBL/GenBank/DDBJ whole genome shotgun (WGS) entry which is preliminary data.</text>
</comment>